<evidence type="ECO:0000313" key="10">
    <source>
        <dbReference type="EMBL" id="TDP87569.1"/>
    </source>
</evidence>
<evidence type="ECO:0000256" key="5">
    <source>
        <dbReference type="ARBA" id="ARBA00023002"/>
    </source>
</evidence>
<evidence type="ECO:0000313" key="11">
    <source>
        <dbReference type="Proteomes" id="UP000294547"/>
    </source>
</evidence>
<dbReference type="RefSeq" id="WP_165644527.1">
    <property type="nucleotide sequence ID" value="NZ_BSPM01000008.1"/>
</dbReference>
<dbReference type="InterPro" id="IPR058240">
    <property type="entry name" value="rSAM_sf"/>
</dbReference>
<evidence type="ECO:0000259" key="9">
    <source>
        <dbReference type="Pfam" id="PF13186"/>
    </source>
</evidence>
<evidence type="ECO:0000256" key="6">
    <source>
        <dbReference type="ARBA" id="ARBA00023004"/>
    </source>
</evidence>
<evidence type="ECO:0000256" key="4">
    <source>
        <dbReference type="ARBA" id="ARBA00022723"/>
    </source>
</evidence>
<keyword evidence="2" id="KW-0004">4Fe-4S</keyword>
<name>A0A4R6RLM7_9HYPH</name>
<evidence type="ECO:0000256" key="2">
    <source>
        <dbReference type="ARBA" id="ARBA00022485"/>
    </source>
</evidence>
<dbReference type="GO" id="GO:0016491">
    <property type="term" value="F:oxidoreductase activity"/>
    <property type="evidence" value="ECO:0007669"/>
    <property type="project" value="UniProtKB-KW"/>
</dbReference>
<dbReference type="Pfam" id="PF13186">
    <property type="entry name" value="SPASM"/>
    <property type="match status" value="1"/>
</dbReference>
<dbReference type="CDD" id="cd21109">
    <property type="entry name" value="SPASM"/>
    <property type="match status" value="1"/>
</dbReference>
<dbReference type="InterPro" id="IPR034391">
    <property type="entry name" value="AdoMet-like_SPASM_containing"/>
</dbReference>
<keyword evidence="11" id="KW-1185">Reference proteome</keyword>
<comment type="caution">
    <text evidence="10">The sequence shown here is derived from an EMBL/GenBank/DDBJ whole genome shotgun (WGS) entry which is preliminary data.</text>
</comment>
<dbReference type="PANTHER" id="PTHR11228">
    <property type="entry name" value="RADICAL SAM DOMAIN PROTEIN"/>
    <property type="match status" value="1"/>
</dbReference>
<proteinExistence type="predicted"/>
<feature type="domain" description="4Fe4S-binding SPASM" evidence="9">
    <location>
        <begin position="228"/>
        <end position="294"/>
    </location>
</feature>
<protein>
    <submittedName>
        <fullName evidence="10">Radical SAM protein with 4Fe4S-binding SPASM domain</fullName>
    </submittedName>
</protein>
<accession>A0A4R6RLM7</accession>
<dbReference type="SFLD" id="SFLDG01387">
    <property type="entry name" value="BtrN-like_SPASM_domain_contain"/>
    <property type="match status" value="1"/>
</dbReference>
<dbReference type="SFLD" id="SFLDS00029">
    <property type="entry name" value="Radical_SAM"/>
    <property type="match status" value="1"/>
</dbReference>
<keyword evidence="6" id="KW-0408">Iron</keyword>
<dbReference type="SUPFAM" id="SSF102114">
    <property type="entry name" value="Radical SAM enzymes"/>
    <property type="match status" value="1"/>
</dbReference>
<dbReference type="EMBL" id="SNXY01000006">
    <property type="protein sequence ID" value="TDP87569.1"/>
    <property type="molecule type" value="Genomic_DNA"/>
</dbReference>
<keyword evidence="7" id="KW-0411">Iron-sulfur</keyword>
<dbReference type="GO" id="GO:0051539">
    <property type="term" value="F:4 iron, 4 sulfur cluster binding"/>
    <property type="evidence" value="ECO:0007669"/>
    <property type="project" value="UniProtKB-KW"/>
</dbReference>
<sequence>MSMRSEIVGTPPAIFNVELTNRCPFRCIMCARTHNMTRPEGVMSFALFRKVIDDFLAVNPQAARRDGVWLHGFGESLVHPEFDRLMAYASDAGVPAKLSINPLLLKPEIARRLLAARPALLYVSLDGHDDASFEQIRGVPNAFEPSRRRFLEFLDLKKQLSPATRIHFSMIDFARNRDSIAKARGLWEDVEAIDRFQVKPFVTWDGNAPDVNLLADGPRGRAEGPVTCGFPWQSLAIAWNGRVLPCCYDYDERLVLGDVANQTLAEIWNGEPMRRLRAEFASGTVDNPLCRNCDQLRA</sequence>
<dbReference type="InterPro" id="IPR013785">
    <property type="entry name" value="Aldolase_TIM"/>
</dbReference>
<dbReference type="Pfam" id="PF04055">
    <property type="entry name" value="Radical_SAM"/>
    <property type="match status" value="1"/>
</dbReference>
<evidence type="ECO:0000259" key="8">
    <source>
        <dbReference type="Pfam" id="PF04055"/>
    </source>
</evidence>
<reference evidence="10 11" key="1">
    <citation type="submission" date="2019-03" db="EMBL/GenBank/DDBJ databases">
        <title>Genomic Encyclopedia of Type Strains, Phase IV (KMG-IV): sequencing the most valuable type-strain genomes for metagenomic binning, comparative biology and taxonomic classification.</title>
        <authorList>
            <person name="Goeker M."/>
        </authorList>
    </citation>
    <scope>NUCLEOTIDE SEQUENCE [LARGE SCALE GENOMIC DNA]</scope>
    <source>
        <strain evidence="10 11">DSM 102969</strain>
    </source>
</reference>
<dbReference type="AlphaFoldDB" id="A0A4R6RLM7"/>
<keyword evidence="5" id="KW-0560">Oxidoreductase</keyword>
<keyword evidence="3" id="KW-0949">S-adenosyl-L-methionine</keyword>
<evidence type="ECO:0000256" key="3">
    <source>
        <dbReference type="ARBA" id="ARBA00022691"/>
    </source>
</evidence>
<dbReference type="CDD" id="cd01335">
    <property type="entry name" value="Radical_SAM"/>
    <property type="match status" value="1"/>
</dbReference>
<gene>
    <name evidence="10" type="ORF">EDD54_1468</name>
</gene>
<dbReference type="PROSITE" id="PS01305">
    <property type="entry name" value="MOAA_NIFB_PQQE"/>
    <property type="match status" value="1"/>
</dbReference>
<dbReference type="InterPro" id="IPR007197">
    <property type="entry name" value="rSAM"/>
</dbReference>
<dbReference type="Proteomes" id="UP000294547">
    <property type="component" value="Unassembled WGS sequence"/>
</dbReference>
<dbReference type="InterPro" id="IPR050377">
    <property type="entry name" value="Radical_SAM_PqqE_MftC-like"/>
</dbReference>
<organism evidence="10 11">
    <name type="scientific">Oharaeibacter diazotrophicus</name>
    <dbReference type="NCBI Taxonomy" id="1920512"/>
    <lineage>
        <taxon>Bacteria</taxon>
        <taxon>Pseudomonadati</taxon>
        <taxon>Pseudomonadota</taxon>
        <taxon>Alphaproteobacteria</taxon>
        <taxon>Hyphomicrobiales</taxon>
        <taxon>Pleomorphomonadaceae</taxon>
        <taxon>Oharaeibacter</taxon>
    </lineage>
</organism>
<dbReference type="PANTHER" id="PTHR11228:SF7">
    <property type="entry name" value="PQQA PEPTIDE CYCLASE"/>
    <property type="match status" value="1"/>
</dbReference>
<dbReference type="InterPro" id="IPR023885">
    <property type="entry name" value="4Fe4S-binding_SPASM_dom"/>
</dbReference>
<dbReference type="InterPro" id="IPR000385">
    <property type="entry name" value="MoaA_NifB_PqqE_Fe-S-bd_CS"/>
</dbReference>
<evidence type="ECO:0000256" key="7">
    <source>
        <dbReference type="ARBA" id="ARBA00023014"/>
    </source>
</evidence>
<evidence type="ECO:0000256" key="1">
    <source>
        <dbReference type="ARBA" id="ARBA00001966"/>
    </source>
</evidence>
<dbReference type="Gene3D" id="3.20.20.70">
    <property type="entry name" value="Aldolase class I"/>
    <property type="match status" value="1"/>
</dbReference>
<dbReference type="SFLD" id="SFLDG01067">
    <property type="entry name" value="SPASM/twitch_domain_containing"/>
    <property type="match status" value="1"/>
</dbReference>
<dbReference type="GO" id="GO:0046872">
    <property type="term" value="F:metal ion binding"/>
    <property type="evidence" value="ECO:0007669"/>
    <property type="project" value="UniProtKB-KW"/>
</dbReference>
<comment type="cofactor">
    <cofactor evidence="1">
        <name>[4Fe-4S] cluster</name>
        <dbReference type="ChEBI" id="CHEBI:49883"/>
    </cofactor>
</comment>
<feature type="domain" description="Radical SAM core" evidence="8">
    <location>
        <begin position="17"/>
        <end position="155"/>
    </location>
</feature>
<keyword evidence="4" id="KW-0479">Metal-binding</keyword>